<evidence type="ECO:0000256" key="6">
    <source>
        <dbReference type="SAM" id="Phobius"/>
    </source>
</evidence>
<dbReference type="GO" id="GO:0005886">
    <property type="term" value="C:plasma membrane"/>
    <property type="evidence" value="ECO:0007669"/>
    <property type="project" value="UniProtKB-SubCell"/>
</dbReference>
<dbReference type="InterPro" id="IPR052159">
    <property type="entry name" value="Competence_DNA_uptake"/>
</dbReference>
<protein>
    <submittedName>
        <fullName evidence="8">ComEC/Rec2-related protein</fullName>
    </submittedName>
</protein>
<dbReference type="PANTHER" id="PTHR30619:SF1">
    <property type="entry name" value="RECOMBINATION PROTEIN 2"/>
    <property type="match status" value="1"/>
</dbReference>
<evidence type="ECO:0000313" key="9">
    <source>
        <dbReference type="Proteomes" id="UP000034543"/>
    </source>
</evidence>
<proteinExistence type="predicted"/>
<feature type="transmembrane region" description="Helical" evidence="6">
    <location>
        <begin position="70"/>
        <end position="89"/>
    </location>
</feature>
<feature type="transmembrane region" description="Helical" evidence="6">
    <location>
        <begin position="119"/>
        <end position="136"/>
    </location>
</feature>
<reference evidence="8 9" key="1">
    <citation type="journal article" date="2015" name="Nature">
        <title>rRNA introns, odd ribosomes, and small enigmatic genomes across a large radiation of phyla.</title>
        <authorList>
            <person name="Brown C.T."/>
            <person name="Hug L.A."/>
            <person name="Thomas B.C."/>
            <person name="Sharon I."/>
            <person name="Castelle C.J."/>
            <person name="Singh A."/>
            <person name="Wilkins M.J."/>
            <person name="Williams K.H."/>
            <person name="Banfield J.F."/>
        </authorList>
    </citation>
    <scope>NUCLEOTIDE SEQUENCE [LARGE SCALE GENOMIC DNA]</scope>
</reference>
<evidence type="ECO:0000256" key="1">
    <source>
        <dbReference type="ARBA" id="ARBA00004651"/>
    </source>
</evidence>
<feature type="transmembrane region" description="Helical" evidence="6">
    <location>
        <begin position="178"/>
        <end position="197"/>
    </location>
</feature>
<organism evidence="8 9">
    <name type="scientific">Candidatus Gottesmanbacteria bacterium GW2011_GWA1_43_11</name>
    <dbReference type="NCBI Taxonomy" id="1618436"/>
    <lineage>
        <taxon>Bacteria</taxon>
        <taxon>Candidatus Gottesmaniibacteriota</taxon>
    </lineage>
</organism>
<feature type="domain" description="ComEC/Rec2-related protein" evidence="7">
    <location>
        <begin position="24"/>
        <end position="266"/>
    </location>
</feature>
<comment type="caution">
    <text evidence="8">The sequence shown here is derived from an EMBL/GenBank/DDBJ whole genome shotgun (WGS) entry which is preliminary data.</text>
</comment>
<dbReference type="Proteomes" id="UP000034543">
    <property type="component" value="Unassembled WGS sequence"/>
</dbReference>
<feature type="transmembrane region" description="Helical" evidence="6">
    <location>
        <begin position="209"/>
        <end position="229"/>
    </location>
</feature>
<feature type="transmembrane region" description="Helical" evidence="6">
    <location>
        <begin position="236"/>
        <end position="257"/>
    </location>
</feature>
<keyword evidence="5 6" id="KW-0472">Membrane</keyword>
<feature type="transmembrane region" description="Helical" evidence="6">
    <location>
        <begin position="142"/>
        <end position="157"/>
    </location>
</feature>
<dbReference type="NCBIfam" id="TIGR00360">
    <property type="entry name" value="ComEC_N-term"/>
    <property type="match status" value="1"/>
</dbReference>
<dbReference type="AlphaFoldDB" id="A0A0G1CKJ6"/>
<dbReference type="Pfam" id="PF03772">
    <property type="entry name" value="Competence"/>
    <property type="match status" value="1"/>
</dbReference>
<dbReference type="STRING" id="1618436.UV59_C0003G0007"/>
<accession>A0A0G1CKJ6</accession>
<evidence type="ECO:0000256" key="5">
    <source>
        <dbReference type="ARBA" id="ARBA00023136"/>
    </source>
</evidence>
<gene>
    <name evidence="8" type="ORF">UV59_C0003G0007</name>
</gene>
<dbReference type="EMBL" id="LCFB01000003">
    <property type="protein sequence ID" value="KKS86012.1"/>
    <property type="molecule type" value="Genomic_DNA"/>
</dbReference>
<dbReference type="InterPro" id="IPR004477">
    <property type="entry name" value="ComEC_N"/>
</dbReference>
<sequence>MLSIFIDLIGRLLPEPQAGLLLGILFGVQTQLPRDLYEALITTGTIHVVVLSGQNIAILTAFLSEVLLIFGRKTSILLTLLAIGMYVWFVGFEPPIIRAAIMASLILFSVYFGKQSWSLLTLFFTVSMMLFVNPQFIEDRSFQLSVAATLGILLFGPKETMKKSGLRHQLFHYFKFNLQTTLSAQLFTTPLILYHFHRISLVAPVANVLIAWTISPIMIFGFLTVLAGLIWEPFGILAGFLAYAPVSFLLLVVQLTAQIPFASFNW</sequence>
<keyword evidence="3 6" id="KW-0812">Transmembrane</keyword>
<comment type="subcellular location">
    <subcellularLocation>
        <location evidence="1">Cell membrane</location>
        <topology evidence="1">Multi-pass membrane protein</topology>
    </subcellularLocation>
</comment>
<evidence type="ECO:0000256" key="2">
    <source>
        <dbReference type="ARBA" id="ARBA00022475"/>
    </source>
</evidence>
<name>A0A0G1CKJ6_9BACT</name>
<keyword evidence="2" id="KW-1003">Cell membrane</keyword>
<evidence type="ECO:0000256" key="4">
    <source>
        <dbReference type="ARBA" id="ARBA00022989"/>
    </source>
</evidence>
<evidence type="ECO:0000256" key="3">
    <source>
        <dbReference type="ARBA" id="ARBA00022692"/>
    </source>
</evidence>
<feature type="transmembrane region" description="Helical" evidence="6">
    <location>
        <begin position="44"/>
        <end position="63"/>
    </location>
</feature>
<evidence type="ECO:0000259" key="7">
    <source>
        <dbReference type="Pfam" id="PF03772"/>
    </source>
</evidence>
<keyword evidence="4 6" id="KW-1133">Transmembrane helix</keyword>
<feature type="transmembrane region" description="Helical" evidence="6">
    <location>
        <begin position="95"/>
        <end position="112"/>
    </location>
</feature>
<dbReference type="PANTHER" id="PTHR30619">
    <property type="entry name" value="DNA INTERNALIZATION/COMPETENCE PROTEIN COMEC/REC2"/>
    <property type="match status" value="1"/>
</dbReference>
<evidence type="ECO:0000313" key="8">
    <source>
        <dbReference type="EMBL" id="KKS86012.1"/>
    </source>
</evidence>